<keyword evidence="4" id="KW-1185">Reference proteome</keyword>
<keyword evidence="2" id="KW-0812">Transmembrane</keyword>
<feature type="region of interest" description="Disordered" evidence="1">
    <location>
        <begin position="241"/>
        <end position="316"/>
    </location>
</feature>
<evidence type="ECO:0000256" key="2">
    <source>
        <dbReference type="SAM" id="Phobius"/>
    </source>
</evidence>
<feature type="compositionally biased region" description="Polar residues" evidence="1">
    <location>
        <begin position="283"/>
        <end position="295"/>
    </location>
</feature>
<evidence type="ECO:0000256" key="1">
    <source>
        <dbReference type="SAM" id="MobiDB-lite"/>
    </source>
</evidence>
<gene>
    <name evidence="3" type="ORF">ACJMK2_028776</name>
</gene>
<reference evidence="3 4" key="1">
    <citation type="submission" date="2024-11" db="EMBL/GenBank/DDBJ databases">
        <title>Chromosome-level genome assembly of the freshwater bivalve Anodonta woodiana.</title>
        <authorList>
            <person name="Chen X."/>
        </authorList>
    </citation>
    <scope>NUCLEOTIDE SEQUENCE [LARGE SCALE GENOMIC DNA]</scope>
    <source>
        <strain evidence="3">MN2024</strain>
        <tissue evidence="3">Gills</tissue>
    </source>
</reference>
<organism evidence="3 4">
    <name type="scientific">Sinanodonta woodiana</name>
    <name type="common">Chinese pond mussel</name>
    <name type="synonym">Anodonta woodiana</name>
    <dbReference type="NCBI Taxonomy" id="1069815"/>
    <lineage>
        <taxon>Eukaryota</taxon>
        <taxon>Metazoa</taxon>
        <taxon>Spiralia</taxon>
        <taxon>Lophotrochozoa</taxon>
        <taxon>Mollusca</taxon>
        <taxon>Bivalvia</taxon>
        <taxon>Autobranchia</taxon>
        <taxon>Heteroconchia</taxon>
        <taxon>Palaeoheterodonta</taxon>
        <taxon>Unionida</taxon>
        <taxon>Unionoidea</taxon>
        <taxon>Unionidae</taxon>
        <taxon>Unioninae</taxon>
        <taxon>Sinanodonta</taxon>
    </lineage>
</organism>
<evidence type="ECO:0000313" key="3">
    <source>
        <dbReference type="EMBL" id="KAL3882437.1"/>
    </source>
</evidence>
<comment type="caution">
    <text evidence="3">The sequence shown here is derived from an EMBL/GenBank/DDBJ whole genome shotgun (WGS) entry which is preliminary data.</text>
</comment>
<name>A0ABD3X869_SINWO</name>
<dbReference type="EMBL" id="JBJQND010000003">
    <property type="protein sequence ID" value="KAL3882437.1"/>
    <property type="molecule type" value="Genomic_DNA"/>
</dbReference>
<keyword evidence="2" id="KW-1133">Transmembrane helix</keyword>
<keyword evidence="2" id="KW-0472">Membrane</keyword>
<proteinExistence type="predicted"/>
<evidence type="ECO:0000313" key="4">
    <source>
        <dbReference type="Proteomes" id="UP001634394"/>
    </source>
</evidence>
<sequence>MLHDSYFAVVLLFYYIENVYSVVNVTRITSTEADICSNIPMLVLQVTIYSPGYPNWMNTTHGVCKCLAFGKNIGVTANVFVLTGKYAVTPLTIAYNESERRVTWPFDDTYVRMDASSRDLILIQNATSVEIVLKTRPKEANMGILFSFILKGVSNEIHVNCSKQDVQAKSEVKDTPSWSLEKVMILGGALLGGSVLMMTITIIICIALLITRKRTRGSVVNDATYDEAFIQLRAKSVVYSSPNNEDVDKNSSSARMLSPGYSRDSMLPKYTNTNASEKDRNTPYIQMSAPTQSRDSMLPKYANATSNHVGPQHGST</sequence>
<feature type="transmembrane region" description="Helical" evidence="2">
    <location>
        <begin position="183"/>
        <end position="210"/>
    </location>
</feature>
<dbReference type="AlphaFoldDB" id="A0ABD3X869"/>
<protein>
    <submittedName>
        <fullName evidence="3">Uncharacterized protein</fullName>
    </submittedName>
</protein>
<accession>A0ABD3X869</accession>
<dbReference type="Proteomes" id="UP001634394">
    <property type="component" value="Unassembled WGS sequence"/>
</dbReference>
<feature type="compositionally biased region" description="Polar residues" evidence="1">
    <location>
        <begin position="241"/>
        <end position="255"/>
    </location>
</feature>
<feature type="compositionally biased region" description="Polar residues" evidence="1">
    <location>
        <begin position="303"/>
        <end position="316"/>
    </location>
</feature>